<feature type="transmembrane region" description="Helical" evidence="6">
    <location>
        <begin position="20"/>
        <end position="37"/>
    </location>
</feature>
<accession>A0A3N1XVT5</accession>
<protein>
    <submittedName>
        <fullName evidence="7">Cell division protein FtsQ</fullName>
    </submittedName>
</protein>
<organism evidence="7 8">
    <name type="scientific">Mobilisporobacter senegalensis</name>
    <dbReference type="NCBI Taxonomy" id="1329262"/>
    <lineage>
        <taxon>Bacteria</taxon>
        <taxon>Bacillati</taxon>
        <taxon>Bacillota</taxon>
        <taxon>Clostridia</taxon>
        <taxon>Lachnospirales</taxon>
        <taxon>Lachnospiraceae</taxon>
        <taxon>Mobilisporobacter</taxon>
    </lineage>
</organism>
<keyword evidence="5" id="KW-0131">Cell cycle</keyword>
<evidence type="ECO:0000256" key="1">
    <source>
        <dbReference type="ARBA" id="ARBA00022475"/>
    </source>
</evidence>
<dbReference type="GO" id="GO:0051301">
    <property type="term" value="P:cell division"/>
    <property type="evidence" value="ECO:0007669"/>
    <property type="project" value="UniProtKB-KW"/>
</dbReference>
<evidence type="ECO:0000256" key="4">
    <source>
        <dbReference type="ARBA" id="ARBA00022989"/>
    </source>
</evidence>
<dbReference type="PANTHER" id="PTHR37820:SF1">
    <property type="entry name" value="CELL DIVISION PROTEIN FTSQ"/>
    <property type="match status" value="1"/>
</dbReference>
<dbReference type="Proteomes" id="UP000273083">
    <property type="component" value="Unassembled WGS sequence"/>
</dbReference>
<gene>
    <name evidence="7" type="ORF">EDD66_102399</name>
</gene>
<dbReference type="EMBL" id="RJVG01000002">
    <property type="protein sequence ID" value="ROR30744.1"/>
    <property type="molecule type" value="Genomic_DNA"/>
</dbReference>
<keyword evidence="8" id="KW-1185">Reference proteome</keyword>
<proteinExistence type="predicted"/>
<evidence type="ECO:0000256" key="3">
    <source>
        <dbReference type="ARBA" id="ARBA00022692"/>
    </source>
</evidence>
<reference evidence="7 8" key="1">
    <citation type="submission" date="2018-11" db="EMBL/GenBank/DDBJ databases">
        <title>Genomic Encyclopedia of Type Strains, Phase IV (KMG-IV): sequencing the most valuable type-strain genomes for metagenomic binning, comparative biology and taxonomic classification.</title>
        <authorList>
            <person name="Goeker M."/>
        </authorList>
    </citation>
    <scope>NUCLEOTIDE SEQUENCE [LARGE SCALE GENOMIC DNA]</scope>
    <source>
        <strain evidence="7 8">DSM 26537</strain>
    </source>
</reference>
<dbReference type="AlphaFoldDB" id="A0A3N1XVT5"/>
<keyword evidence="2 7" id="KW-0132">Cell division</keyword>
<sequence>MIHDVQKKSNYGKKKFKKFLILFIILLIAILILYFGFRITKVNVIGCDYYTEEQIKNKLIVNEFDKNSLFLFLKHKYFDKTEIPFIQKIDIELVNQNTVDINVYEKTMIGCIEYMGQILYFDKDGIIVESSKRKIDYVPYIVGLKYDKLVLNEKIETPNDKLLVTILNITQLIRKYQLPIDKISFSPNNEVTLISSDIRVLLGKHDLYDEQMANLKNILQKSGNLKGVLDMSNFTEENNTFVFKPD</sequence>
<dbReference type="PANTHER" id="PTHR37820">
    <property type="entry name" value="CELL DIVISION PROTEIN DIVIB"/>
    <property type="match status" value="1"/>
</dbReference>
<dbReference type="OrthoDB" id="1748794at2"/>
<keyword evidence="6" id="KW-0472">Membrane</keyword>
<keyword evidence="4 6" id="KW-1133">Transmembrane helix</keyword>
<dbReference type="InterPro" id="IPR050487">
    <property type="entry name" value="FtsQ_DivIB"/>
</dbReference>
<comment type="caution">
    <text evidence="7">The sequence shown here is derived from an EMBL/GenBank/DDBJ whole genome shotgun (WGS) entry which is preliminary data.</text>
</comment>
<evidence type="ECO:0000256" key="6">
    <source>
        <dbReference type="SAM" id="Phobius"/>
    </source>
</evidence>
<keyword evidence="1" id="KW-1003">Cell membrane</keyword>
<evidence type="ECO:0000256" key="2">
    <source>
        <dbReference type="ARBA" id="ARBA00022618"/>
    </source>
</evidence>
<dbReference type="RefSeq" id="WP_123608426.1">
    <property type="nucleotide sequence ID" value="NZ_RJVG01000002.1"/>
</dbReference>
<evidence type="ECO:0000313" key="8">
    <source>
        <dbReference type="Proteomes" id="UP000273083"/>
    </source>
</evidence>
<keyword evidence="3 6" id="KW-0812">Transmembrane</keyword>
<evidence type="ECO:0000313" key="7">
    <source>
        <dbReference type="EMBL" id="ROR30744.1"/>
    </source>
</evidence>
<evidence type="ECO:0000256" key="5">
    <source>
        <dbReference type="ARBA" id="ARBA00023306"/>
    </source>
</evidence>
<name>A0A3N1XVT5_9FIRM</name>
<dbReference type="GO" id="GO:0005886">
    <property type="term" value="C:plasma membrane"/>
    <property type="evidence" value="ECO:0007669"/>
    <property type="project" value="TreeGrafter"/>
</dbReference>